<evidence type="ECO:0000259" key="2">
    <source>
        <dbReference type="Pfam" id="PF00248"/>
    </source>
</evidence>
<sequence length="353" mass="38266">MRLAFLIRWRRKLALFAGVAGVLLVAWAGYLGGMNNQHTNGSAGTSDSLDCPVVLGLWPIAGVTTMGVTSEDALQTIRAAIELGITTFDSAYGYGLNGESDRYLGQVLSELGGADQRDADRFHVIGKVGQRYVDGTRVIDGRAETLRQDAEESLRRLGRERFGTLMLHSIDENVPLEESAAALLAIREAGLAERIGLCNATPDERQRFGAVCRCEAIQCPLNFLQREHLTGVIADADANDSDVWIYWTLVKGLLAGKIGRDHVFAEGDSRPGYAIFQGEARQRAHDVVDGFVEIAGDLNMTVAALSVSWAISQPGVTAALAGARRPEQIQEVVGARRLDADVLQRMETLRVSC</sequence>
<protein>
    <submittedName>
        <fullName evidence="3">Predicted oxidoreductase</fullName>
    </submittedName>
</protein>
<keyword evidence="4" id="KW-1185">Reference proteome</keyword>
<dbReference type="EMBL" id="FXUG01000008">
    <property type="protein sequence ID" value="SMP63395.1"/>
    <property type="molecule type" value="Genomic_DNA"/>
</dbReference>
<evidence type="ECO:0000313" key="4">
    <source>
        <dbReference type="Proteomes" id="UP001158067"/>
    </source>
</evidence>
<accession>A0ABY1QB25</accession>
<dbReference type="SUPFAM" id="SSF51430">
    <property type="entry name" value="NAD(P)-linked oxidoreductase"/>
    <property type="match status" value="1"/>
</dbReference>
<gene>
    <name evidence="3" type="ORF">SAMN06265222_10864</name>
</gene>
<proteinExistence type="predicted"/>
<dbReference type="RefSeq" id="WP_346772172.1">
    <property type="nucleotide sequence ID" value="NZ_FXUG01000008.1"/>
</dbReference>
<keyword evidence="1" id="KW-0560">Oxidoreductase</keyword>
<dbReference type="InterPro" id="IPR050523">
    <property type="entry name" value="AKR_Detox_Biosynth"/>
</dbReference>
<comment type="caution">
    <text evidence="3">The sequence shown here is derived from an EMBL/GenBank/DDBJ whole genome shotgun (WGS) entry which is preliminary data.</text>
</comment>
<dbReference type="InterPro" id="IPR036812">
    <property type="entry name" value="NAD(P)_OxRdtase_dom_sf"/>
</dbReference>
<dbReference type="PANTHER" id="PTHR43364:SF4">
    <property type="entry name" value="NAD(P)-LINKED OXIDOREDUCTASE SUPERFAMILY PROTEIN"/>
    <property type="match status" value="1"/>
</dbReference>
<name>A0ABY1QB25_9BACT</name>
<evidence type="ECO:0000256" key="1">
    <source>
        <dbReference type="ARBA" id="ARBA00023002"/>
    </source>
</evidence>
<dbReference type="Proteomes" id="UP001158067">
    <property type="component" value="Unassembled WGS sequence"/>
</dbReference>
<reference evidence="3 4" key="1">
    <citation type="submission" date="2017-05" db="EMBL/GenBank/DDBJ databases">
        <authorList>
            <person name="Varghese N."/>
            <person name="Submissions S."/>
        </authorList>
    </citation>
    <scope>NUCLEOTIDE SEQUENCE [LARGE SCALE GENOMIC DNA]</scope>
    <source>
        <strain evidence="3 4">DSM 25457</strain>
    </source>
</reference>
<feature type="domain" description="NADP-dependent oxidoreductase" evidence="2">
    <location>
        <begin position="53"/>
        <end position="348"/>
    </location>
</feature>
<dbReference type="Pfam" id="PF00248">
    <property type="entry name" value="Aldo_ket_red"/>
    <property type="match status" value="1"/>
</dbReference>
<evidence type="ECO:0000313" key="3">
    <source>
        <dbReference type="EMBL" id="SMP63395.1"/>
    </source>
</evidence>
<dbReference type="PANTHER" id="PTHR43364">
    <property type="entry name" value="NADH-SPECIFIC METHYLGLYOXAL REDUCTASE-RELATED"/>
    <property type="match status" value="1"/>
</dbReference>
<dbReference type="InterPro" id="IPR023210">
    <property type="entry name" value="NADP_OxRdtase_dom"/>
</dbReference>
<dbReference type="Gene3D" id="3.20.20.100">
    <property type="entry name" value="NADP-dependent oxidoreductase domain"/>
    <property type="match status" value="1"/>
</dbReference>
<organism evidence="3 4">
    <name type="scientific">Neorhodopirellula lusitana</name>
    <dbReference type="NCBI Taxonomy" id="445327"/>
    <lineage>
        <taxon>Bacteria</taxon>
        <taxon>Pseudomonadati</taxon>
        <taxon>Planctomycetota</taxon>
        <taxon>Planctomycetia</taxon>
        <taxon>Pirellulales</taxon>
        <taxon>Pirellulaceae</taxon>
        <taxon>Neorhodopirellula</taxon>
    </lineage>
</organism>